<accession>A0A0D0B692</accession>
<dbReference type="AlphaFoldDB" id="A0A0D0B692"/>
<protein>
    <submittedName>
        <fullName evidence="1">Uncharacterized protein</fullName>
    </submittedName>
</protein>
<dbReference type="OrthoDB" id="2930183at2759"/>
<name>A0A0D0B692_9AGAR</name>
<evidence type="ECO:0000313" key="2">
    <source>
        <dbReference type="Proteomes" id="UP000053593"/>
    </source>
</evidence>
<keyword evidence="2" id="KW-1185">Reference proteome</keyword>
<dbReference type="Proteomes" id="UP000053593">
    <property type="component" value="Unassembled WGS sequence"/>
</dbReference>
<proteinExistence type="predicted"/>
<dbReference type="EMBL" id="KN834782">
    <property type="protein sequence ID" value="KIK58915.1"/>
    <property type="molecule type" value="Genomic_DNA"/>
</dbReference>
<dbReference type="HOGENOM" id="CLU_1378265_0_0_1"/>
<reference evidence="1 2" key="1">
    <citation type="submission" date="2014-04" db="EMBL/GenBank/DDBJ databases">
        <title>Evolutionary Origins and Diversification of the Mycorrhizal Mutualists.</title>
        <authorList>
            <consortium name="DOE Joint Genome Institute"/>
            <consortium name="Mycorrhizal Genomics Consortium"/>
            <person name="Kohler A."/>
            <person name="Kuo A."/>
            <person name="Nagy L.G."/>
            <person name="Floudas D."/>
            <person name="Copeland A."/>
            <person name="Barry K.W."/>
            <person name="Cichocki N."/>
            <person name="Veneault-Fourrey C."/>
            <person name="LaButti K."/>
            <person name="Lindquist E.A."/>
            <person name="Lipzen A."/>
            <person name="Lundell T."/>
            <person name="Morin E."/>
            <person name="Murat C."/>
            <person name="Riley R."/>
            <person name="Ohm R."/>
            <person name="Sun H."/>
            <person name="Tunlid A."/>
            <person name="Henrissat B."/>
            <person name="Grigoriev I.V."/>
            <person name="Hibbett D.S."/>
            <person name="Martin F."/>
        </authorList>
    </citation>
    <scope>NUCLEOTIDE SEQUENCE [LARGE SCALE GENOMIC DNA]</scope>
    <source>
        <strain evidence="1 2">FD-317 M1</strain>
    </source>
</reference>
<evidence type="ECO:0000313" key="1">
    <source>
        <dbReference type="EMBL" id="KIK58915.1"/>
    </source>
</evidence>
<gene>
    <name evidence="1" type="ORF">GYMLUDRAFT_60430</name>
</gene>
<organism evidence="1 2">
    <name type="scientific">Collybiopsis luxurians FD-317 M1</name>
    <dbReference type="NCBI Taxonomy" id="944289"/>
    <lineage>
        <taxon>Eukaryota</taxon>
        <taxon>Fungi</taxon>
        <taxon>Dikarya</taxon>
        <taxon>Basidiomycota</taxon>
        <taxon>Agaricomycotina</taxon>
        <taxon>Agaricomycetes</taxon>
        <taxon>Agaricomycetidae</taxon>
        <taxon>Agaricales</taxon>
        <taxon>Marasmiineae</taxon>
        <taxon>Omphalotaceae</taxon>
        <taxon>Collybiopsis</taxon>
        <taxon>Collybiopsis luxurians</taxon>
    </lineage>
</organism>
<sequence length="198" mass="22061">MAQNFPEEYGFCMKTGALISFSEVLEHVRVSIVLVIPAEGSEGDKDNELDEGSAIGKAEQLMERASEKGNFEALWELTFKVFEVQRKGYLESILGIMPKYTTITAELAAVSQLYCEPTLAWATRPVIEETALVTNDNPWMALNIPKLTVPKLEDSTETHVLWYLLHGHPKSSPGITYTCSRHVNLATVQTAVMLKQSK</sequence>